<accession>A0A0F7ZXN9</accession>
<feature type="signal peptide" evidence="2">
    <location>
        <begin position="1"/>
        <end position="15"/>
    </location>
</feature>
<feature type="compositionally biased region" description="Basic and acidic residues" evidence="1">
    <location>
        <begin position="283"/>
        <end position="297"/>
    </location>
</feature>
<keyword evidence="2" id="KW-0732">Signal</keyword>
<organism evidence="3 4">
    <name type="scientific">Hirsutella minnesotensis 3608</name>
    <dbReference type="NCBI Taxonomy" id="1043627"/>
    <lineage>
        <taxon>Eukaryota</taxon>
        <taxon>Fungi</taxon>
        <taxon>Dikarya</taxon>
        <taxon>Ascomycota</taxon>
        <taxon>Pezizomycotina</taxon>
        <taxon>Sordariomycetes</taxon>
        <taxon>Hypocreomycetidae</taxon>
        <taxon>Hypocreales</taxon>
        <taxon>Ophiocordycipitaceae</taxon>
        <taxon>Hirsutella</taxon>
    </lineage>
</organism>
<feature type="region of interest" description="Disordered" evidence="1">
    <location>
        <begin position="13"/>
        <end position="35"/>
    </location>
</feature>
<feature type="chain" id="PRO_5013108071" evidence="2">
    <location>
        <begin position="16"/>
        <end position="492"/>
    </location>
</feature>
<feature type="region of interest" description="Disordered" evidence="1">
    <location>
        <begin position="281"/>
        <end position="303"/>
    </location>
</feature>
<keyword evidence="4" id="KW-1185">Reference proteome</keyword>
<reference evidence="3 4" key="1">
    <citation type="journal article" date="2014" name="Genome Biol. Evol.">
        <title>Comparative genomics and transcriptomics analyses reveal divergent lifestyle features of nematode endoparasitic fungus Hirsutella minnesotensis.</title>
        <authorList>
            <person name="Lai Y."/>
            <person name="Liu K."/>
            <person name="Zhang X."/>
            <person name="Zhang X."/>
            <person name="Li K."/>
            <person name="Wang N."/>
            <person name="Shu C."/>
            <person name="Wu Y."/>
            <person name="Wang C."/>
            <person name="Bushley K.E."/>
            <person name="Xiang M."/>
            <person name="Liu X."/>
        </authorList>
    </citation>
    <scope>NUCLEOTIDE SEQUENCE [LARGE SCALE GENOMIC DNA]</scope>
    <source>
        <strain evidence="3 4">3608</strain>
    </source>
</reference>
<dbReference type="AlphaFoldDB" id="A0A0F7ZXN9"/>
<sequence>MKSTYLSLFLATASASSVESSTKSGTDASDGLKLDVLSGEDGSLDGLGVKLNEKRDDEAMLEDLVDETGGLLSALLGGASALQSSPGSKEKRGDAASMEDSIYEMILTTLFESYLADKSNTEGKEAGDGEKSKEKREEAANLGSLVSGGGLGDLLENILASNSNVEAKGDAGTGAKEGARTGAKIEAMEEASTGETTGANENCDNAAQVDKTLGELFDEQGGLLSVLLGGASAANSNDASKEGKEKRDASEGLDLSMLGGLMSQADLGYLLGNLRTSAGANYNEKRDESGNEKRDESGSEGDLDLSSLLSSDLIGSLLGGLLSPDKKSNEKRDNSGSEGNLDLSSLLSSGLVEQVSGGLMSGSGANPNQKHDGSANVDVKVNLGSLLSSDIVKSLLGKLGGETAGEQSKQPVATTDQAAAEEQSAADAKAEESQKAQKENVKAEAEEKTSQKSQEPEAETARASGERGEARRGQGRGSEGEASGGRCRAQGG</sequence>
<name>A0A0F7ZXN9_9HYPO</name>
<feature type="compositionally biased region" description="Basic and acidic residues" evidence="1">
    <location>
        <begin position="120"/>
        <end position="139"/>
    </location>
</feature>
<feature type="compositionally biased region" description="Basic and acidic residues" evidence="1">
    <location>
        <begin position="428"/>
        <end position="450"/>
    </location>
</feature>
<dbReference type="Proteomes" id="UP000054481">
    <property type="component" value="Unassembled WGS sequence"/>
</dbReference>
<evidence type="ECO:0000256" key="2">
    <source>
        <dbReference type="SAM" id="SignalP"/>
    </source>
</evidence>
<feature type="region of interest" description="Disordered" evidence="1">
    <location>
        <begin position="320"/>
        <end position="343"/>
    </location>
</feature>
<evidence type="ECO:0000313" key="4">
    <source>
        <dbReference type="Proteomes" id="UP000054481"/>
    </source>
</evidence>
<evidence type="ECO:0000313" key="3">
    <source>
        <dbReference type="EMBL" id="KJZ71052.1"/>
    </source>
</evidence>
<gene>
    <name evidence="3" type="ORF">HIM_09552</name>
</gene>
<proteinExistence type="predicted"/>
<feature type="compositionally biased region" description="Low complexity" evidence="1">
    <location>
        <begin position="413"/>
        <end position="427"/>
    </location>
</feature>
<feature type="region of interest" description="Disordered" evidence="1">
    <location>
        <begin position="401"/>
        <end position="492"/>
    </location>
</feature>
<feature type="compositionally biased region" description="Low complexity" evidence="1">
    <location>
        <begin position="13"/>
        <end position="26"/>
    </location>
</feature>
<dbReference type="EMBL" id="KQ030590">
    <property type="protein sequence ID" value="KJZ71052.1"/>
    <property type="molecule type" value="Genomic_DNA"/>
</dbReference>
<feature type="region of interest" description="Disordered" evidence="1">
    <location>
        <begin position="120"/>
        <end position="141"/>
    </location>
</feature>
<feature type="compositionally biased region" description="Basic and acidic residues" evidence="1">
    <location>
        <begin position="324"/>
        <end position="335"/>
    </location>
</feature>
<protein>
    <submittedName>
        <fullName evidence="3">Uncharacterized protein</fullName>
    </submittedName>
</protein>
<evidence type="ECO:0000256" key="1">
    <source>
        <dbReference type="SAM" id="MobiDB-lite"/>
    </source>
</evidence>